<accession>A2D9L3</accession>
<dbReference type="AlphaFoldDB" id="A2D9L3"/>
<keyword evidence="1" id="KW-0472">Membrane</keyword>
<sequence>MFNLVSRKKFYKKKMMMMPPPQPSKLEQITQIVKETAWVIGTSAFVIIFPIYVATKL</sequence>
<gene>
    <name evidence="2" type="ORF">TVAG_076160</name>
</gene>
<feature type="transmembrane region" description="Helical" evidence="1">
    <location>
        <begin position="36"/>
        <end position="55"/>
    </location>
</feature>
<evidence type="ECO:0000313" key="2">
    <source>
        <dbReference type="EMBL" id="EAY22869.1"/>
    </source>
</evidence>
<keyword evidence="1" id="KW-0812">Transmembrane</keyword>
<evidence type="ECO:0000256" key="1">
    <source>
        <dbReference type="SAM" id="Phobius"/>
    </source>
</evidence>
<name>A2D9L3_TRIV3</name>
<organism evidence="2 3">
    <name type="scientific">Trichomonas vaginalis (strain ATCC PRA-98 / G3)</name>
    <dbReference type="NCBI Taxonomy" id="412133"/>
    <lineage>
        <taxon>Eukaryota</taxon>
        <taxon>Metamonada</taxon>
        <taxon>Parabasalia</taxon>
        <taxon>Trichomonadida</taxon>
        <taxon>Trichomonadidae</taxon>
        <taxon>Trichomonas</taxon>
    </lineage>
</organism>
<dbReference type="RefSeq" id="XP_001583855.1">
    <property type="nucleotide sequence ID" value="XM_001583805.1"/>
</dbReference>
<dbReference type="VEuPathDB" id="TrichDB:TVAGG3_0292930"/>
<dbReference type="EMBL" id="DS113181">
    <property type="protein sequence ID" value="EAY22869.1"/>
    <property type="molecule type" value="Genomic_DNA"/>
</dbReference>
<proteinExistence type="predicted"/>
<protein>
    <submittedName>
        <fullName evidence="2">Uncharacterized protein</fullName>
    </submittedName>
</protein>
<evidence type="ECO:0000313" key="3">
    <source>
        <dbReference type="Proteomes" id="UP000001542"/>
    </source>
</evidence>
<keyword evidence="1" id="KW-1133">Transmembrane helix</keyword>
<keyword evidence="3" id="KW-1185">Reference proteome</keyword>
<reference evidence="2" key="1">
    <citation type="submission" date="2006-10" db="EMBL/GenBank/DDBJ databases">
        <authorList>
            <person name="Amadeo P."/>
            <person name="Zhao Q."/>
            <person name="Wortman J."/>
            <person name="Fraser-Liggett C."/>
            <person name="Carlton J."/>
        </authorList>
    </citation>
    <scope>NUCLEOTIDE SEQUENCE</scope>
    <source>
        <strain evidence="2">G3</strain>
    </source>
</reference>
<dbReference type="Proteomes" id="UP000001542">
    <property type="component" value="Unassembled WGS sequence"/>
</dbReference>
<dbReference type="KEGG" id="tva:5468428"/>
<dbReference type="InParanoid" id="A2D9L3"/>
<reference evidence="2" key="2">
    <citation type="journal article" date="2007" name="Science">
        <title>Draft genome sequence of the sexually transmitted pathogen Trichomonas vaginalis.</title>
        <authorList>
            <person name="Carlton J.M."/>
            <person name="Hirt R.P."/>
            <person name="Silva J.C."/>
            <person name="Delcher A.L."/>
            <person name="Schatz M."/>
            <person name="Zhao Q."/>
            <person name="Wortman J.R."/>
            <person name="Bidwell S.L."/>
            <person name="Alsmark U.C.M."/>
            <person name="Besteiro S."/>
            <person name="Sicheritz-Ponten T."/>
            <person name="Noel C.J."/>
            <person name="Dacks J.B."/>
            <person name="Foster P.G."/>
            <person name="Simillion C."/>
            <person name="Van de Peer Y."/>
            <person name="Miranda-Saavedra D."/>
            <person name="Barton G.J."/>
            <person name="Westrop G.D."/>
            <person name="Mueller S."/>
            <person name="Dessi D."/>
            <person name="Fiori P.L."/>
            <person name="Ren Q."/>
            <person name="Paulsen I."/>
            <person name="Zhang H."/>
            <person name="Bastida-Corcuera F.D."/>
            <person name="Simoes-Barbosa A."/>
            <person name="Brown M.T."/>
            <person name="Hayes R.D."/>
            <person name="Mukherjee M."/>
            <person name="Okumura C.Y."/>
            <person name="Schneider R."/>
            <person name="Smith A.J."/>
            <person name="Vanacova S."/>
            <person name="Villalvazo M."/>
            <person name="Haas B.J."/>
            <person name="Pertea M."/>
            <person name="Feldblyum T.V."/>
            <person name="Utterback T.R."/>
            <person name="Shu C.L."/>
            <person name="Osoegawa K."/>
            <person name="de Jong P.J."/>
            <person name="Hrdy I."/>
            <person name="Horvathova L."/>
            <person name="Zubacova Z."/>
            <person name="Dolezal P."/>
            <person name="Malik S.B."/>
            <person name="Logsdon J.M. Jr."/>
            <person name="Henze K."/>
            <person name="Gupta A."/>
            <person name="Wang C.C."/>
            <person name="Dunne R.L."/>
            <person name="Upcroft J.A."/>
            <person name="Upcroft P."/>
            <person name="White O."/>
            <person name="Salzberg S.L."/>
            <person name="Tang P."/>
            <person name="Chiu C.-H."/>
            <person name="Lee Y.-S."/>
            <person name="Embley T.M."/>
            <person name="Coombs G.H."/>
            <person name="Mottram J.C."/>
            <person name="Tachezy J."/>
            <person name="Fraser-Liggett C.M."/>
            <person name="Johnson P.J."/>
        </authorList>
    </citation>
    <scope>NUCLEOTIDE SEQUENCE [LARGE SCALE GENOMIC DNA]</scope>
    <source>
        <strain evidence="2">G3</strain>
    </source>
</reference>